<keyword evidence="2" id="KW-0812">Transmembrane</keyword>
<dbReference type="GO" id="GO:0005096">
    <property type="term" value="F:GTPase activator activity"/>
    <property type="evidence" value="ECO:0007669"/>
    <property type="project" value="TreeGrafter"/>
</dbReference>
<feature type="transmembrane region" description="Helical" evidence="2">
    <location>
        <begin position="295"/>
        <end position="315"/>
    </location>
</feature>
<dbReference type="SUPFAM" id="SSF47923">
    <property type="entry name" value="Ypt/Rab-GAP domain of gyp1p"/>
    <property type="match status" value="2"/>
</dbReference>
<dbReference type="OrthoDB" id="295078at2759"/>
<feature type="compositionally biased region" description="Polar residues" evidence="1">
    <location>
        <begin position="1"/>
        <end position="19"/>
    </location>
</feature>
<sequence>MGQTICSSQSEGPQRTNSIFRDFSDDSALGKRYGWQKEFKIGPYLEQENQKQEQKKVKYWQKLDQEAKNGQSKSKKSNLDLFIVTKNDLMVYYIYKNNPKEFFKQVLKGPPQIFRWSAWKSIFQHNVTFEPSLYERLIENIENDPDYLQIKKDSMRTFPQQYYFNHSQRKGDGVGHQQLDRVLGAIAKYFPESYCQSMNFILGLLLMVSGGNEIDAFWSFVSLVKNQKFLIVGLYENGMPLLNFLEFMTLKVAEKYIPEIIETFDEICVPTGSWLIKWFMTLYTYAFPVKICLRIWDYVLVRGIFGLIYILIPIMKNFENFLLSMDDLEYMEQFQEITKDETKVLNPESEYYMNMDKIIKKADKYQLKPEDIEKYAKEYLDTRNKNDYVELFLSYSDQQKFQKEAQHFMSLKIYTHPSKQASQQNTLILDERSSSKIESDYNYNLTNNNYENSTLTQSQTLMTESDILNQQKQNQIKKDQLKQIQKRESEKQLSQNKLEEENLNGQQQYKQNQDQEKNDELQQNVITDSNDESLEK</sequence>
<name>A0A0V0QAY8_PSEPJ</name>
<dbReference type="PROSITE" id="PS50086">
    <property type="entry name" value="TBC_RABGAP"/>
    <property type="match status" value="1"/>
</dbReference>
<proteinExistence type="predicted"/>
<evidence type="ECO:0000256" key="2">
    <source>
        <dbReference type="SAM" id="Phobius"/>
    </source>
</evidence>
<organism evidence="4 5">
    <name type="scientific">Pseudocohnilembus persalinus</name>
    <name type="common">Ciliate</name>
    <dbReference type="NCBI Taxonomy" id="266149"/>
    <lineage>
        <taxon>Eukaryota</taxon>
        <taxon>Sar</taxon>
        <taxon>Alveolata</taxon>
        <taxon>Ciliophora</taxon>
        <taxon>Intramacronucleata</taxon>
        <taxon>Oligohymenophorea</taxon>
        <taxon>Scuticociliatia</taxon>
        <taxon>Philasterida</taxon>
        <taxon>Pseudocohnilembidae</taxon>
        <taxon>Pseudocohnilembus</taxon>
    </lineage>
</organism>
<keyword evidence="5" id="KW-1185">Reference proteome</keyword>
<dbReference type="EMBL" id="LDAU01000214">
    <property type="protein sequence ID" value="KRW99360.1"/>
    <property type="molecule type" value="Genomic_DNA"/>
</dbReference>
<evidence type="ECO:0000256" key="1">
    <source>
        <dbReference type="SAM" id="MobiDB-lite"/>
    </source>
</evidence>
<dbReference type="SMART" id="SM00164">
    <property type="entry name" value="TBC"/>
    <property type="match status" value="1"/>
</dbReference>
<dbReference type="Proteomes" id="UP000054937">
    <property type="component" value="Unassembled WGS sequence"/>
</dbReference>
<accession>A0A0V0QAY8</accession>
<dbReference type="InterPro" id="IPR050302">
    <property type="entry name" value="Rab_GAP_TBC_domain"/>
</dbReference>
<evidence type="ECO:0000259" key="3">
    <source>
        <dbReference type="PROSITE" id="PS50086"/>
    </source>
</evidence>
<comment type="caution">
    <text evidence="4">The sequence shown here is derived from an EMBL/GenBank/DDBJ whole genome shotgun (WGS) entry which is preliminary data.</text>
</comment>
<dbReference type="Gene3D" id="1.10.472.80">
    <property type="entry name" value="Ypt/Rab-GAP domain of gyp1p, domain 3"/>
    <property type="match status" value="1"/>
</dbReference>
<keyword evidence="2" id="KW-0472">Membrane</keyword>
<dbReference type="PANTHER" id="PTHR47219:SF9">
    <property type="entry name" value="GTPASE ACTIVATING PROTEIN AND CENTROSOME-ASSOCIATED, ISOFORM B"/>
    <property type="match status" value="1"/>
</dbReference>
<keyword evidence="2" id="KW-1133">Transmembrane helix</keyword>
<dbReference type="Pfam" id="PF00566">
    <property type="entry name" value="RabGAP-TBC"/>
    <property type="match status" value="1"/>
</dbReference>
<dbReference type="Gene3D" id="1.10.8.270">
    <property type="entry name" value="putative rabgap domain of human tbc1 domain family member 14 like domains"/>
    <property type="match status" value="1"/>
</dbReference>
<protein>
    <submittedName>
        <fullName evidence="4">Rab-GTPase-TBC domain</fullName>
    </submittedName>
</protein>
<gene>
    <name evidence="4" type="ORF">PPERSA_02472</name>
</gene>
<dbReference type="InterPro" id="IPR035969">
    <property type="entry name" value="Rab-GAP_TBC_sf"/>
</dbReference>
<dbReference type="InParanoid" id="A0A0V0QAY8"/>
<dbReference type="GO" id="GO:0031267">
    <property type="term" value="F:small GTPase binding"/>
    <property type="evidence" value="ECO:0007669"/>
    <property type="project" value="TreeGrafter"/>
</dbReference>
<dbReference type="AlphaFoldDB" id="A0A0V0QAY8"/>
<evidence type="ECO:0000313" key="4">
    <source>
        <dbReference type="EMBL" id="KRW99360.1"/>
    </source>
</evidence>
<dbReference type="InterPro" id="IPR000195">
    <property type="entry name" value="Rab-GAP-TBC_dom"/>
</dbReference>
<feature type="region of interest" description="Disordered" evidence="1">
    <location>
        <begin position="487"/>
        <end position="536"/>
    </location>
</feature>
<feature type="domain" description="Rab-GAP TBC" evidence="3">
    <location>
        <begin position="109"/>
        <end position="303"/>
    </location>
</feature>
<reference evidence="4 5" key="1">
    <citation type="journal article" date="2015" name="Sci. Rep.">
        <title>Genome of the facultative scuticociliatosis pathogen Pseudocohnilembus persalinus provides insight into its virulence through horizontal gene transfer.</title>
        <authorList>
            <person name="Xiong J."/>
            <person name="Wang G."/>
            <person name="Cheng J."/>
            <person name="Tian M."/>
            <person name="Pan X."/>
            <person name="Warren A."/>
            <person name="Jiang C."/>
            <person name="Yuan D."/>
            <person name="Miao W."/>
        </authorList>
    </citation>
    <scope>NUCLEOTIDE SEQUENCE [LARGE SCALE GENOMIC DNA]</scope>
    <source>
        <strain evidence="4">36N120E</strain>
    </source>
</reference>
<dbReference type="PANTHER" id="PTHR47219">
    <property type="entry name" value="RAB GTPASE-ACTIVATING PROTEIN 1-LIKE"/>
    <property type="match status" value="1"/>
</dbReference>
<evidence type="ECO:0000313" key="5">
    <source>
        <dbReference type="Proteomes" id="UP000054937"/>
    </source>
</evidence>
<feature type="region of interest" description="Disordered" evidence="1">
    <location>
        <begin position="1"/>
        <end position="21"/>
    </location>
</feature>